<dbReference type="KEGG" id="aagg:ETAA8_09650"/>
<evidence type="ECO:0000313" key="3">
    <source>
        <dbReference type="Proteomes" id="UP000315017"/>
    </source>
</evidence>
<keyword evidence="3" id="KW-1185">Reference proteome</keyword>
<evidence type="ECO:0000313" key="2">
    <source>
        <dbReference type="EMBL" id="QDU25893.1"/>
    </source>
</evidence>
<gene>
    <name evidence="2" type="ORF">ETAA8_09650</name>
</gene>
<evidence type="ECO:0000256" key="1">
    <source>
        <dbReference type="SAM" id="MobiDB-lite"/>
    </source>
</evidence>
<dbReference type="AlphaFoldDB" id="A0A517Y6N2"/>
<name>A0A517Y6N2_9BACT</name>
<dbReference type="Proteomes" id="UP000315017">
    <property type="component" value="Chromosome"/>
</dbReference>
<reference evidence="2 3" key="1">
    <citation type="submission" date="2019-02" db="EMBL/GenBank/DDBJ databases">
        <title>Deep-cultivation of Planctomycetes and their phenomic and genomic characterization uncovers novel biology.</title>
        <authorList>
            <person name="Wiegand S."/>
            <person name="Jogler M."/>
            <person name="Boedeker C."/>
            <person name="Pinto D."/>
            <person name="Vollmers J."/>
            <person name="Rivas-Marin E."/>
            <person name="Kohn T."/>
            <person name="Peeters S.H."/>
            <person name="Heuer A."/>
            <person name="Rast P."/>
            <person name="Oberbeckmann S."/>
            <person name="Bunk B."/>
            <person name="Jeske O."/>
            <person name="Meyerdierks A."/>
            <person name="Storesund J.E."/>
            <person name="Kallscheuer N."/>
            <person name="Luecker S."/>
            <person name="Lage O.M."/>
            <person name="Pohl T."/>
            <person name="Merkel B.J."/>
            <person name="Hornburger P."/>
            <person name="Mueller R.-W."/>
            <person name="Bruemmer F."/>
            <person name="Labrenz M."/>
            <person name="Spormann A.M."/>
            <person name="Op den Camp H."/>
            <person name="Overmann J."/>
            <person name="Amann R."/>
            <person name="Jetten M.S.M."/>
            <person name="Mascher T."/>
            <person name="Medema M.H."/>
            <person name="Devos D.P."/>
            <person name="Kaster A.-K."/>
            <person name="Ovreas L."/>
            <person name="Rohde M."/>
            <person name="Galperin M.Y."/>
            <person name="Jogler C."/>
        </authorList>
    </citation>
    <scope>NUCLEOTIDE SEQUENCE [LARGE SCALE GENOMIC DNA]</scope>
    <source>
        <strain evidence="2 3">ETA_A8</strain>
    </source>
</reference>
<proteinExistence type="predicted"/>
<accession>A0A517Y6N2</accession>
<feature type="region of interest" description="Disordered" evidence="1">
    <location>
        <begin position="170"/>
        <end position="189"/>
    </location>
</feature>
<protein>
    <submittedName>
        <fullName evidence="2">Uncharacterized protein</fullName>
    </submittedName>
</protein>
<sequence length="243" mass="27537">MKRKSAKQDVSAVISMLDSRAGLRTLLRETQNLIAFYAGCIDVDDAVRLESLSLAKISVVRHKIGKYATWLAKNVAAFRPLQELPAARWQRVNEHLPDALRHDMESHRDIVRECRNAIEKDSCAPLSTDDFAHRYGNHVREAQEAIRGLTGVYEDFEGVLCHRLDTLGSTQPAAKANGRGRKSKPHPLLPSELQLLRHYEAARRQGTSRKEFCDAHGIKVRELTRLQGKVRAMRGRQRKKNAD</sequence>
<organism evidence="2 3">
    <name type="scientific">Anatilimnocola aggregata</name>
    <dbReference type="NCBI Taxonomy" id="2528021"/>
    <lineage>
        <taxon>Bacteria</taxon>
        <taxon>Pseudomonadati</taxon>
        <taxon>Planctomycetota</taxon>
        <taxon>Planctomycetia</taxon>
        <taxon>Pirellulales</taxon>
        <taxon>Pirellulaceae</taxon>
        <taxon>Anatilimnocola</taxon>
    </lineage>
</organism>
<dbReference type="EMBL" id="CP036274">
    <property type="protein sequence ID" value="QDU25893.1"/>
    <property type="molecule type" value="Genomic_DNA"/>
</dbReference>
<dbReference type="RefSeq" id="WP_145085564.1">
    <property type="nucleotide sequence ID" value="NZ_CP036274.1"/>
</dbReference>